<dbReference type="InterPro" id="IPR053134">
    <property type="entry name" value="RNA-dir_DNA_polymerase"/>
</dbReference>
<name>A0AAF0TDB4_SOLVR</name>
<evidence type="ECO:0000313" key="5">
    <source>
        <dbReference type="Proteomes" id="UP001234989"/>
    </source>
</evidence>
<dbReference type="Proteomes" id="UP001234989">
    <property type="component" value="Chromosome 1"/>
</dbReference>
<dbReference type="GO" id="GO:0008270">
    <property type="term" value="F:zinc ion binding"/>
    <property type="evidence" value="ECO:0007669"/>
    <property type="project" value="UniProtKB-KW"/>
</dbReference>
<keyword evidence="1" id="KW-0863">Zinc-finger</keyword>
<dbReference type="Gene3D" id="4.10.60.10">
    <property type="entry name" value="Zinc finger, CCHC-type"/>
    <property type="match status" value="1"/>
</dbReference>
<protein>
    <recommendedName>
        <fullName evidence="3">CCHC-type domain-containing protein</fullName>
    </recommendedName>
</protein>
<keyword evidence="1" id="KW-0479">Metal-binding</keyword>
<dbReference type="InterPro" id="IPR043502">
    <property type="entry name" value="DNA/RNA_pol_sf"/>
</dbReference>
<keyword evidence="1" id="KW-0862">Zinc</keyword>
<dbReference type="InterPro" id="IPR000477">
    <property type="entry name" value="RT_dom"/>
</dbReference>
<evidence type="ECO:0000313" key="4">
    <source>
        <dbReference type="EMBL" id="WMV09070.1"/>
    </source>
</evidence>
<dbReference type="EMBL" id="CP133612">
    <property type="protein sequence ID" value="WMV09070.1"/>
    <property type="molecule type" value="Genomic_DNA"/>
</dbReference>
<dbReference type="Gene3D" id="3.10.10.10">
    <property type="entry name" value="HIV Type 1 Reverse Transcriptase, subunit A, domain 1"/>
    <property type="match status" value="1"/>
</dbReference>
<dbReference type="PANTHER" id="PTHR24559">
    <property type="entry name" value="TRANSPOSON TY3-I GAG-POL POLYPROTEIN"/>
    <property type="match status" value="1"/>
</dbReference>
<dbReference type="CDD" id="cd01647">
    <property type="entry name" value="RT_LTR"/>
    <property type="match status" value="1"/>
</dbReference>
<dbReference type="InterPro" id="IPR043128">
    <property type="entry name" value="Rev_trsase/Diguanyl_cyclase"/>
</dbReference>
<feature type="compositionally biased region" description="Low complexity" evidence="2">
    <location>
        <begin position="240"/>
        <end position="254"/>
    </location>
</feature>
<dbReference type="PROSITE" id="PS50158">
    <property type="entry name" value="ZF_CCHC"/>
    <property type="match status" value="1"/>
</dbReference>
<feature type="region of interest" description="Disordered" evidence="2">
    <location>
        <begin position="231"/>
        <end position="256"/>
    </location>
</feature>
<reference evidence="4" key="1">
    <citation type="submission" date="2023-08" db="EMBL/GenBank/DDBJ databases">
        <title>A de novo genome assembly of Solanum verrucosum Schlechtendal, a Mexican diploid species geographically isolated from the other diploid A-genome species in potato relatives.</title>
        <authorList>
            <person name="Hosaka K."/>
        </authorList>
    </citation>
    <scope>NUCLEOTIDE SEQUENCE</scope>
    <source>
        <tissue evidence="4">Young leaves</tissue>
    </source>
</reference>
<dbReference type="PANTHER" id="PTHR24559:SF444">
    <property type="entry name" value="REVERSE TRANSCRIPTASE DOMAIN-CONTAINING PROTEIN"/>
    <property type="match status" value="1"/>
</dbReference>
<feature type="domain" description="CCHC-type" evidence="3">
    <location>
        <begin position="211"/>
        <end position="225"/>
    </location>
</feature>
<dbReference type="Gene3D" id="3.30.70.270">
    <property type="match status" value="1"/>
</dbReference>
<dbReference type="AlphaFoldDB" id="A0AAF0TDB4"/>
<dbReference type="SUPFAM" id="SSF56672">
    <property type="entry name" value="DNA/RNA polymerases"/>
    <property type="match status" value="1"/>
</dbReference>
<organism evidence="4 5">
    <name type="scientific">Solanum verrucosum</name>
    <dbReference type="NCBI Taxonomy" id="315347"/>
    <lineage>
        <taxon>Eukaryota</taxon>
        <taxon>Viridiplantae</taxon>
        <taxon>Streptophyta</taxon>
        <taxon>Embryophyta</taxon>
        <taxon>Tracheophyta</taxon>
        <taxon>Spermatophyta</taxon>
        <taxon>Magnoliopsida</taxon>
        <taxon>eudicotyledons</taxon>
        <taxon>Gunneridae</taxon>
        <taxon>Pentapetalae</taxon>
        <taxon>asterids</taxon>
        <taxon>lamiids</taxon>
        <taxon>Solanales</taxon>
        <taxon>Solanaceae</taxon>
        <taxon>Solanoideae</taxon>
        <taxon>Solaneae</taxon>
        <taxon>Solanum</taxon>
    </lineage>
</organism>
<proteinExistence type="predicted"/>
<evidence type="ECO:0000256" key="1">
    <source>
        <dbReference type="PROSITE-ProRule" id="PRU00047"/>
    </source>
</evidence>
<accession>A0AAF0TDB4</accession>
<dbReference type="GO" id="GO:0003676">
    <property type="term" value="F:nucleic acid binding"/>
    <property type="evidence" value="ECO:0007669"/>
    <property type="project" value="InterPro"/>
</dbReference>
<dbReference type="Pfam" id="PF00078">
    <property type="entry name" value="RVT_1"/>
    <property type="match status" value="1"/>
</dbReference>
<evidence type="ECO:0000256" key="2">
    <source>
        <dbReference type="SAM" id="MobiDB-lite"/>
    </source>
</evidence>
<dbReference type="InterPro" id="IPR001878">
    <property type="entry name" value="Znf_CCHC"/>
</dbReference>
<dbReference type="SMART" id="SM00343">
    <property type="entry name" value="ZnF_C2HC"/>
    <property type="match status" value="1"/>
</dbReference>
<evidence type="ECO:0000259" key="3">
    <source>
        <dbReference type="PROSITE" id="PS50158"/>
    </source>
</evidence>
<sequence length="509" mass="58771">MVQPMGRRETRRCEFSRLEMREAKVLEFINLSQGSMSAKEYALKFTQMSRYTLTMITDPRARMSIAHDSKVFENALVEPISQFPFPPHDKYYVVDADFRNTKEVLAPYKGLRYHLQDYRGSEREPQNAKELFNYRNLSLRNVIEQFDGHGRSKFRQRFFGQGSSNVPSKFNKERVSNPKPKGGSGSGSLFPTCAKCGKKREGKFLAGSNACFGCGKMDHKIRDCPLVSKNEGDNCRKAQPNPSSGPSGSSPNTPKQKKFYAIQTCGEQDGFPDVVIDWKGENLCVRGEGFRFRTPTLESIPIVNEFSKVFPNNLPDIPSEREIDFGIDILLDTQPISIPPYRMALIELKELKEQLEHLLYSDFTRPSISPWGALVLFVRKKYGSLRMCIDYRLLNKVTVENKYHLPWIDDLFDQLQGSSYFSKIDLRSGYHQLRVKEDDILKMTFRTWYGHYEFLVMSFGLTNAPTTFIVLMNRVFKQCLDMFVIVFIDDILIYSRSEGEHFDYLRIVL</sequence>
<gene>
    <name evidence="4" type="ORF">MTR67_002455</name>
</gene>
<feature type="region of interest" description="Disordered" evidence="2">
    <location>
        <begin position="159"/>
        <end position="186"/>
    </location>
</feature>
<keyword evidence="5" id="KW-1185">Reference proteome</keyword>